<dbReference type="EMBL" id="MQWD01000001">
    <property type="protein sequence ID" value="PAP76791.1"/>
    <property type="molecule type" value="Genomic_DNA"/>
</dbReference>
<evidence type="ECO:0000313" key="2">
    <source>
        <dbReference type="EMBL" id="PAP76791.1"/>
    </source>
</evidence>
<gene>
    <name evidence="2" type="ORF">BSZ37_10265</name>
</gene>
<evidence type="ECO:0008006" key="4">
    <source>
        <dbReference type="Google" id="ProtNLM"/>
    </source>
</evidence>
<accession>A0A271IZX2</accession>
<dbReference type="Proteomes" id="UP000216339">
    <property type="component" value="Unassembled WGS sequence"/>
</dbReference>
<keyword evidence="1" id="KW-0560">Oxidoreductase</keyword>
<comment type="caution">
    <text evidence="2">The sequence shown here is derived from an EMBL/GenBank/DDBJ whole genome shotgun (WGS) entry which is preliminary data.</text>
</comment>
<dbReference type="PRINTS" id="PR00081">
    <property type="entry name" value="GDHRDH"/>
</dbReference>
<dbReference type="PANTHER" id="PTHR43157">
    <property type="entry name" value="PHOSPHATIDYLINOSITOL-GLYCAN BIOSYNTHESIS CLASS F PROTEIN-RELATED"/>
    <property type="match status" value="1"/>
</dbReference>
<keyword evidence="3" id="KW-1185">Reference proteome</keyword>
<dbReference type="InterPro" id="IPR002347">
    <property type="entry name" value="SDR_fam"/>
</dbReference>
<dbReference type="Pfam" id="PF00106">
    <property type="entry name" value="adh_short"/>
    <property type="match status" value="1"/>
</dbReference>
<protein>
    <recommendedName>
        <fullName evidence="4">Short-chain dehydrogenase</fullName>
    </recommendedName>
</protein>
<evidence type="ECO:0000256" key="1">
    <source>
        <dbReference type="ARBA" id="ARBA00023002"/>
    </source>
</evidence>
<dbReference type="AlphaFoldDB" id="A0A271IZX2"/>
<sequence length="302" mass="31810">MESAPTHSPSGPDGRPTALVTGSNGGLGLALAKQLAADGWRVLLHGRDPDKLARARATLAVDGPHAAFRGDLSTPDGARDLARRVAEAAGRLDVLIHNAGTLQPERRMTEGGVELTMALNALAPFVLTEALHPLLLRTAETYGGARVVTVSSEAQSRRFSSATPDALAETFRYADGRYSPIKAYGRSKLAATVWTLELARRLDGTGVTANACHPGVVRTGIFMGLGGLSGLFAQLFSLLYLPPSVGARCPFVLATAPEYGERTGRWLTRSHVRRPHEADPPAAARAPTVGAAVWDALSRLAG</sequence>
<dbReference type="InterPro" id="IPR036291">
    <property type="entry name" value="NAD(P)-bd_dom_sf"/>
</dbReference>
<proteinExistence type="predicted"/>
<name>A0A271IZX2_9BACT</name>
<dbReference type="SUPFAM" id="SSF51735">
    <property type="entry name" value="NAD(P)-binding Rossmann-fold domains"/>
    <property type="match status" value="1"/>
</dbReference>
<dbReference type="RefSeq" id="WP_095510457.1">
    <property type="nucleotide sequence ID" value="NZ_MQWD01000001.1"/>
</dbReference>
<dbReference type="PANTHER" id="PTHR43157:SF31">
    <property type="entry name" value="PHOSPHATIDYLINOSITOL-GLYCAN BIOSYNTHESIS CLASS F PROTEIN"/>
    <property type="match status" value="1"/>
</dbReference>
<organism evidence="2 3">
    <name type="scientific">Rubrivirga marina</name>
    <dbReference type="NCBI Taxonomy" id="1196024"/>
    <lineage>
        <taxon>Bacteria</taxon>
        <taxon>Pseudomonadati</taxon>
        <taxon>Rhodothermota</taxon>
        <taxon>Rhodothermia</taxon>
        <taxon>Rhodothermales</taxon>
        <taxon>Rubricoccaceae</taxon>
        <taxon>Rubrivirga</taxon>
    </lineage>
</organism>
<reference evidence="2 3" key="1">
    <citation type="submission" date="2016-11" db="EMBL/GenBank/DDBJ databases">
        <title>Study of marine rhodopsin-containing bacteria.</title>
        <authorList>
            <person name="Yoshizawa S."/>
            <person name="Kumagai Y."/>
            <person name="Kogure K."/>
        </authorList>
    </citation>
    <scope>NUCLEOTIDE SEQUENCE [LARGE SCALE GENOMIC DNA]</scope>
    <source>
        <strain evidence="2 3">SAORIC-28</strain>
    </source>
</reference>
<dbReference type="GO" id="GO:0016491">
    <property type="term" value="F:oxidoreductase activity"/>
    <property type="evidence" value="ECO:0007669"/>
    <property type="project" value="UniProtKB-KW"/>
</dbReference>
<evidence type="ECO:0000313" key="3">
    <source>
        <dbReference type="Proteomes" id="UP000216339"/>
    </source>
</evidence>
<dbReference type="Gene3D" id="3.40.50.720">
    <property type="entry name" value="NAD(P)-binding Rossmann-like Domain"/>
    <property type="match status" value="1"/>
</dbReference>
<dbReference type="OrthoDB" id="597510at2"/>